<dbReference type="AlphaFoldDB" id="A0AAE3NTM2"/>
<keyword evidence="2" id="KW-1185">Reference proteome</keyword>
<sequence>MQISARRVAHVIFRARELDTKVARWDNPGDAVDSDAILESRRGDATEAELREFIAGLPEDQQAELVAIMWLGRDTYEADEWNEAVETAYAEKTTPTEDYLLGIPMLSDYLESGLEKLGVDVGDVEEDFL</sequence>
<evidence type="ECO:0000313" key="2">
    <source>
        <dbReference type="Proteomes" id="UP001220964"/>
    </source>
</evidence>
<comment type="caution">
    <text evidence="1">The sequence shown here is derived from an EMBL/GenBank/DDBJ whole genome shotgun (WGS) entry which is preliminary data.</text>
</comment>
<name>A0AAE3NTM2_9RHOB</name>
<dbReference type="EMBL" id="JARGYC010000035">
    <property type="protein sequence ID" value="MDF0601826.1"/>
    <property type="molecule type" value="Genomic_DNA"/>
</dbReference>
<dbReference type="InterPro" id="IPR022254">
    <property type="entry name" value="DUF3775"/>
</dbReference>
<accession>A0AAE3NTM2</accession>
<dbReference type="Proteomes" id="UP001220964">
    <property type="component" value="Unassembled WGS sequence"/>
</dbReference>
<evidence type="ECO:0000313" key="1">
    <source>
        <dbReference type="EMBL" id="MDF0601826.1"/>
    </source>
</evidence>
<gene>
    <name evidence="1" type="ORF">P1J78_13855</name>
</gene>
<reference evidence="1" key="1">
    <citation type="submission" date="2023-03" db="EMBL/GenBank/DDBJ databases">
        <title>Multiphase analysis and comparison of six strains from genera Psychromarinibacter, Lutimaribacter, and Maritimibacter, including a novel species: Psychromarinibacter sediminicola sp. nov.</title>
        <authorList>
            <person name="Wang Y.-H."/>
            <person name="Ye M.-Q."/>
            <person name="Du Z.-J."/>
        </authorList>
    </citation>
    <scope>NUCLEOTIDE SEQUENCE</scope>
    <source>
        <strain evidence="1">C21-152</strain>
    </source>
</reference>
<proteinExistence type="predicted"/>
<dbReference type="Pfam" id="PF12616">
    <property type="entry name" value="DUF3775"/>
    <property type="match status" value="1"/>
</dbReference>
<organism evidence="1 2">
    <name type="scientific">Psychromarinibacter sediminicola</name>
    <dbReference type="NCBI Taxonomy" id="3033385"/>
    <lineage>
        <taxon>Bacteria</taxon>
        <taxon>Pseudomonadati</taxon>
        <taxon>Pseudomonadota</taxon>
        <taxon>Alphaproteobacteria</taxon>
        <taxon>Rhodobacterales</taxon>
        <taxon>Paracoccaceae</taxon>
        <taxon>Psychromarinibacter</taxon>
    </lineage>
</organism>
<protein>
    <submittedName>
        <fullName evidence="1">DUF3775 domain-containing protein</fullName>
    </submittedName>
</protein>